<dbReference type="Proteomes" id="UP000886653">
    <property type="component" value="Unassembled WGS sequence"/>
</dbReference>
<feature type="compositionally biased region" description="Basic and acidic residues" evidence="1">
    <location>
        <begin position="347"/>
        <end position="356"/>
    </location>
</feature>
<dbReference type="EMBL" id="MU167238">
    <property type="protein sequence ID" value="KAG0148285.1"/>
    <property type="molecule type" value="Genomic_DNA"/>
</dbReference>
<evidence type="ECO:0000313" key="2">
    <source>
        <dbReference type="EMBL" id="KAG0148285.1"/>
    </source>
</evidence>
<feature type="compositionally biased region" description="Polar residues" evidence="1">
    <location>
        <begin position="328"/>
        <end position="343"/>
    </location>
</feature>
<comment type="caution">
    <text evidence="2">The sequence shown here is derived from an EMBL/GenBank/DDBJ whole genome shotgun (WGS) entry which is preliminary data.</text>
</comment>
<accession>A0A9P6TE16</accession>
<dbReference type="AlphaFoldDB" id="A0A9P6TE16"/>
<organism evidence="2 3">
    <name type="scientific">Cronartium quercuum f. sp. fusiforme G11</name>
    <dbReference type="NCBI Taxonomy" id="708437"/>
    <lineage>
        <taxon>Eukaryota</taxon>
        <taxon>Fungi</taxon>
        <taxon>Dikarya</taxon>
        <taxon>Basidiomycota</taxon>
        <taxon>Pucciniomycotina</taxon>
        <taxon>Pucciniomycetes</taxon>
        <taxon>Pucciniales</taxon>
        <taxon>Coleosporiaceae</taxon>
        <taxon>Cronartium</taxon>
    </lineage>
</organism>
<sequence length="364" mass="40860">MCGMVGFKVVPGKQISTFHPRKRGKLTTIALSWANFRLSKHSLMCSTLNDTFGSDHQAPQMKITDEQAFLPCFRNTCYLENLKKHDFVDTVETQLSSLPIKVSSNEDVAEKVNLITHSLVEALTCQGKMVLDNVHRRKRWWDDEKLRPLIKIQNRARSDDTGMFFPAQAEGNMAFEAFASTVSTLGGTLATYANSAFKIIHPFPTHPWDEPLGTITNIENPRSKAVKVVMTQVEQLQQDGVEVRFTNGSFMEKVGASIVAVVAQYTRMIIDLYWAPGYEGILLNEKADAEAKKAIEEDEEHVHLERAGSRYLSIKIRAQPTPKLPQSLCESTPKTLESPTKGQSCDGLEKRHEATRHTLQLSNI</sequence>
<reference evidence="2" key="1">
    <citation type="submission" date="2013-11" db="EMBL/GenBank/DDBJ databases">
        <title>Genome sequence of the fusiform rust pathogen reveals effectors for host alternation and coevolution with pine.</title>
        <authorList>
            <consortium name="DOE Joint Genome Institute"/>
            <person name="Smith K."/>
            <person name="Pendleton A."/>
            <person name="Kubisiak T."/>
            <person name="Anderson C."/>
            <person name="Salamov A."/>
            <person name="Aerts A."/>
            <person name="Riley R."/>
            <person name="Clum A."/>
            <person name="Lindquist E."/>
            <person name="Ence D."/>
            <person name="Campbell M."/>
            <person name="Kronenberg Z."/>
            <person name="Feau N."/>
            <person name="Dhillon B."/>
            <person name="Hamelin R."/>
            <person name="Burleigh J."/>
            <person name="Smith J."/>
            <person name="Yandell M."/>
            <person name="Nelson C."/>
            <person name="Grigoriev I."/>
            <person name="Davis J."/>
        </authorList>
    </citation>
    <scope>NUCLEOTIDE SEQUENCE</scope>
    <source>
        <strain evidence="2">G11</strain>
    </source>
</reference>
<evidence type="ECO:0000313" key="3">
    <source>
        <dbReference type="Proteomes" id="UP000886653"/>
    </source>
</evidence>
<evidence type="ECO:0000256" key="1">
    <source>
        <dbReference type="SAM" id="MobiDB-lite"/>
    </source>
</evidence>
<gene>
    <name evidence="2" type="ORF">CROQUDRAFT_105835</name>
</gene>
<proteinExistence type="predicted"/>
<name>A0A9P6TE16_9BASI</name>
<feature type="region of interest" description="Disordered" evidence="1">
    <location>
        <begin position="323"/>
        <end position="364"/>
    </location>
</feature>
<protein>
    <submittedName>
        <fullName evidence="2">Uncharacterized protein</fullName>
    </submittedName>
</protein>
<keyword evidence="3" id="KW-1185">Reference proteome</keyword>